<dbReference type="InterPro" id="IPR036525">
    <property type="entry name" value="Tubulin/FtsZ_GTPase_sf"/>
</dbReference>
<name>A0AA96CZ66_9BACT</name>
<evidence type="ECO:0000313" key="1">
    <source>
        <dbReference type="EMBL" id="WNL16898.1"/>
    </source>
</evidence>
<gene>
    <name evidence="1" type="ORF">RJG54_00435</name>
</gene>
<protein>
    <submittedName>
        <fullName evidence="1">Uncharacterized protein</fullName>
    </submittedName>
</protein>
<reference evidence="1" key="1">
    <citation type="submission" date="2023-09" db="EMBL/GenBank/DDBJ databases">
        <title>Arcobacter tbilisiensis sp. nov. isolated from chicken meat in Tbilisi, Georgia.</title>
        <authorList>
            <person name="Matthias R."/>
            <person name="Zautner A.E."/>
        </authorList>
    </citation>
    <scope>NUCLEOTIDE SEQUENCE</scope>
    <source>
        <strain evidence="1">LEO 107</strain>
    </source>
</reference>
<dbReference type="Gene3D" id="3.40.50.1440">
    <property type="entry name" value="Tubulin/FtsZ, GTPase domain"/>
    <property type="match status" value="1"/>
</dbReference>
<organism evidence="1">
    <name type="scientific">Arcobacter sp. AZ-2023</name>
    <dbReference type="NCBI Taxonomy" id="3074453"/>
    <lineage>
        <taxon>Bacteria</taxon>
        <taxon>Pseudomonadati</taxon>
        <taxon>Campylobacterota</taxon>
        <taxon>Epsilonproteobacteria</taxon>
        <taxon>Campylobacterales</taxon>
        <taxon>Arcobacteraceae</taxon>
        <taxon>Arcobacter</taxon>
    </lineage>
</organism>
<dbReference type="AlphaFoldDB" id="A0AA96CZ66"/>
<dbReference type="EMBL" id="CP134846">
    <property type="protein sequence ID" value="WNL16898.1"/>
    <property type="molecule type" value="Genomic_DNA"/>
</dbReference>
<accession>A0AA96CZ66</accession>
<proteinExistence type="predicted"/>
<sequence length="84" mass="9728">MLLSDILNQLNLTSSYIVLKPFSFEAKTKLQQFENIVEKFKDKSLKIIENDIIQSLGDNLSIKDGFENIDNEIFEFIKLELSKS</sequence>
<dbReference type="SUPFAM" id="SSF52490">
    <property type="entry name" value="Tubulin nucleotide-binding domain-like"/>
    <property type="match status" value="1"/>
</dbReference>